<organism evidence="1 2">
    <name type="scientific">Brevibacterium linens ATCC 9172</name>
    <dbReference type="NCBI Taxonomy" id="1255617"/>
    <lineage>
        <taxon>Bacteria</taxon>
        <taxon>Bacillati</taxon>
        <taxon>Actinomycetota</taxon>
        <taxon>Actinomycetes</taxon>
        <taxon>Micrococcales</taxon>
        <taxon>Brevibacteriaceae</taxon>
        <taxon>Brevibacterium</taxon>
    </lineage>
</organism>
<evidence type="ECO:0000313" key="1">
    <source>
        <dbReference type="EMBL" id="SMX80142.1"/>
    </source>
</evidence>
<sequence length="138" mass="14865">MTILAHAFTMVPTDDLAGAVSAHVAGGLHVYWRPDPRTALLGVNDRACVMVEDDPAERALGPGPVLLVDDVTWFGLDDSSSWIISPVVVPVGNYAALSRDGIVLRYLDLTKLEDSVPRAWFGDPHETADCEEGKSHGK</sequence>
<reference evidence="1 2" key="1">
    <citation type="submission" date="2017-03" db="EMBL/GenBank/DDBJ databases">
        <authorList>
            <person name="Afonso C.L."/>
            <person name="Miller P.J."/>
            <person name="Scott M.A."/>
            <person name="Spackman E."/>
            <person name="Goraichik I."/>
            <person name="Dimitrov K.M."/>
            <person name="Suarez D.L."/>
            <person name="Swayne D.E."/>
        </authorList>
    </citation>
    <scope>NUCLEOTIDE SEQUENCE [LARGE SCALE GENOMIC DNA]</scope>
    <source>
        <strain evidence="1 2">ATCC 9172</strain>
    </source>
</reference>
<name>A0A2H1IYR2_BRELN</name>
<gene>
    <name evidence="1" type="ORF">BLIN9172_01566</name>
</gene>
<protein>
    <submittedName>
        <fullName evidence="1">Uncharacterized protein</fullName>
    </submittedName>
</protein>
<dbReference type="AlphaFoldDB" id="A0A2H1IYR2"/>
<dbReference type="Proteomes" id="UP000234641">
    <property type="component" value="Unassembled WGS sequence"/>
</dbReference>
<proteinExistence type="predicted"/>
<dbReference type="EMBL" id="FXYY01000007">
    <property type="protein sequence ID" value="SMX80142.1"/>
    <property type="molecule type" value="Genomic_DNA"/>
</dbReference>
<accession>A0A2H1IYR2</accession>
<evidence type="ECO:0000313" key="2">
    <source>
        <dbReference type="Proteomes" id="UP000234641"/>
    </source>
</evidence>